<dbReference type="EMBL" id="CAJOBE010028043">
    <property type="protein sequence ID" value="CAF4279783.1"/>
    <property type="molecule type" value="Genomic_DNA"/>
</dbReference>
<name>A0A820GMS6_9BILA</name>
<comment type="caution">
    <text evidence="2">The sequence shown here is derived from an EMBL/GenBank/DDBJ whole genome shotgun (WGS) entry which is preliminary data.</text>
</comment>
<feature type="compositionally biased region" description="Acidic residues" evidence="1">
    <location>
        <begin position="136"/>
        <end position="145"/>
    </location>
</feature>
<protein>
    <submittedName>
        <fullName evidence="2">Uncharacterized protein</fullName>
    </submittedName>
</protein>
<sequence length="145" mass="16901">MTSNIPNLMTIWYYDGHISIDVQRQMKIHLHQTFNYSRIFHCLEDFTGYLATPIVQHIIFIITSKDAKHIQRIAQRRRQCLLVYQLPFVNQKSSTSLDPACMHSKIKTSFDTISHDLNKANLSPESVKDSTLDRETDMEDTTLPF</sequence>
<evidence type="ECO:0000313" key="3">
    <source>
        <dbReference type="Proteomes" id="UP000663874"/>
    </source>
</evidence>
<feature type="compositionally biased region" description="Basic and acidic residues" evidence="1">
    <location>
        <begin position="126"/>
        <end position="135"/>
    </location>
</feature>
<evidence type="ECO:0000313" key="2">
    <source>
        <dbReference type="EMBL" id="CAF4279783.1"/>
    </source>
</evidence>
<gene>
    <name evidence="2" type="ORF">FNK824_LOCUS39850</name>
</gene>
<proteinExistence type="predicted"/>
<organism evidence="2 3">
    <name type="scientific">Rotaria sordida</name>
    <dbReference type="NCBI Taxonomy" id="392033"/>
    <lineage>
        <taxon>Eukaryota</taxon>
        <taxon>Metazoa</taxon>
        <taxon>Spiralia</taxon>
        <taxon>Gnathifera</taxon>
        <taxon>Rotifera</taxon>
        <taxon>Eurotatoria</taxon>
        <taxon>Bdelloidea</taxon>
        <taxon>Philodinida</taxon>
        <taxon>Philodinidae</taxon>
        <taxon>Rotaria</taxon>
    </lineage>
</organism>
<feature type="non-terminal residue" evidence="2">
    <location>
        <position position="145"/>
    </location>
</feature>
<evidence type="ECO:0000256" key="1">
    <source>
        <dbReference type="SAM" id="MobiDB-lite"/>
    </source>
</evidence>
<dbReference type="AlphaFoldDB" id="A0A820GMS6"/>
<reference evidence="2" key="1">
    <citation type="submission" date="2021-02" db="EMBL/GenBank/DDBJ databases">
        <authorList>
            <person name="Nowell W R."/>
        </authorList>
    </citation>
    <scope>NUCLEOTIDE SEQUENCE</scope>
</reference>
<accession>A0A820GMS6</accession>
<dbReference type="Proteomes" id="UP000663874">
    <property type="component" value="Unassembled WGS sequence"/>
</dbReference>
<feature type="region of interest" description="Disordered" evidence="1">
    <location>
        <begin position="124"/>
        <end position="145"/>
    </location>
</feature>